<keyword evidence="4 6" id="KW-0472">Membrane</keyword>
<evidence type="ECO:0000256" key="3">
    <source>
        <dbReference type="ARBA" id="ARBA00022989"/>
    </source>
</evidence>
<reference evidence="8 9" key="1">
    <citation type="submission" date="2016-10" db="EMBL/GenBank/DDBJ databases">
        <authorList>
            <person name="de Groot N.N."/>
        </authorList>
    </citation>
    <scope>NUCLEOTIDE SEQUENCE [LARGE SCALE GENOMIC DNA]</scope>
    <source>
        <strain evidence="8 9">DSM 28286</strain>
    </source>
</reference>
<evidence type="ECO:0000256" key="6">
    <source>
        <dbReference type="SAM" id="Phobius"/>
    </source>
</evidence>
<feature type="region of interest" description="Disordered" evidence="5">
    <location>
        <begin position="1661"/>
        <end position="1692"/>
    </location>
</feature>
<dbReference type="GO" id="GO:0009306">
    <property type="term" value="P:protein secretion"/>
    <property type="evidence" value="ECO:0007669"/>
    <property type="project" value="InterPro"/>
</dbReference>
<keyword evidence="3 6" id="KW-1133">Transmembrane helix</keyword>
<dbReference type="Proteomes" id="UP000199031">
    <property type="component" value="Unassembled WGS sequence"/>
</dbReference>
<keyword evidence="9" id="KW-1185">Reference proteome</keyword>
<feature type="transmembrane region" description="Helical" evidence="6">
    <location>
        <begin position="12"/>
        <end position="32"/>
    </location>
</feature>
<keyword evidence="2 6" id="KW-0812">Transmembrane</keyword>
<evidence type="ECO:0000256" key="2">
    <source>
        <dbReference type="ARBA" id="ARBA00022692"/>
    </source>
</evidence>
<sequence length="1692" mass="185343">MNAKKIGKTVLKVFAWIIGIVIFLIVLVYILIQVPAVQNFAKNKAVTYLEGKIKTKVEIEKFGLDFPKRIVLEKIYFEDQQKDTLLYGGKIRVDISLFSLLRNEVNLQYLELNGIKANIYRNYPDTSFNFDYIVKAFASEEKTPEPEDSSAAMKFNIGKIVLKNITARFKDDESGNNVYFYLGDFNTSIDTFDPDKLIYKIKDINIADINAKVYQYKPLIKNKDSTNPVPPPSESSSQMPALEVSGLNLQRIYFNYRNDVSALLAFLKIGELSTHPEKINLENLDIALKDFTFNNSVIKVGLGKSQEAKETKDVVAAKTDSQLNNPWKFYLAKADFKNNELIYDDNNAKPLPEGFDASHLHVKDFVLMGDSLSFTPAIFQGNIHQLALNEKSGLALQKFHTKFYYSDTTASLTDLLLQTDGTIIQNKLIVKYPSIEAISKNIGALYVDANLPNSKISVKDFLAFMPSYKRTMGNYKLSAIKLNAAVKGFIRDLSIPTFELSGYGDTYVKLSGRLQGLPDTKRAYYNVKINQFTSTKKDILSLLPPKTLPDNFNLPDRFALNGFFKGSTSAFNTQLALKTNKGNINVDGSMKPGDVYAINAKLQNVDAGYLMKQQDNLGKVTANLTASGKGIDIKKANAKYNLDVASAEVKGYTYQGLNVNGEINDGVNTTKASINDSAIALNLDLTANLNTPSTYPPLKLNLLIDTLNAKTLNLMSDTLSLSGHITADLPSTNPDDLVGTVSINDLSLTRAGQKLNTDSISLVASGDSTNKSIVIKAGNDIDAALAGQYKLTEIAQALQQVINQYYQLPGYEQKNITPQNWTFDAIVRPQGLVLQLMPDLKGSDSIAVNAHLNSAQNDLGLTAKSQRIIFGTNQIDSLNVNAQSAADAFNANLSVDGIKAGSTQLYKTAVNAKVANNQLDVDVNSNNSKNKTQYALGALLNQVDSGFSVSLKPDLILDGDNWNVSANNSIQYDSSGIVINNFSISQGNQSLSLNSTASSPAAPIKIDLKNFEIATITKIAHQDSLLASGTINGTAEVTNPTKDMVFTSDLTINNLAYKTDTIGNLAIKVDNKTANAYNADIAITGNGNDVRLTGLYYTGEGRMDLNLAMNNLNLAMIKGFTTGQLDDIRGALKGKVAIKGTTEDPDIDGRLNFANASFIPTISGERFTIPKDVIRVNSRGIHFNNFDLVDSSGNKATIDGDILTKDYKSFTFNLTLNADDFTVVDAPQATDRIIYGKLNIDAAADLKGDLTAPTVNGDLRVNKVTDFVFVLPQSDPEVQSREGVVVFIDKDNPADTAEVVIDSAAIAKLTGISVDANIEIDSSAKFTVVIDERNGDALTLKGRANLNGGVDRSGKTTLTGAYELESGSYNLSLSILKRQFLIQKGSTITWTGDPTAANIDVTAVYDINTPPIDLMQSSVSGNSTAEMTRYKEKLPFQVLLHMTGELLKPVITFDIVLPERTAAQWSDVSDKLQQVRNDEGELNKQVFALLLLGRFIQENPFVSSAGGTGVEGEIRASASRILTDQLNNLAGSLIKGVDVNFGVESGADYSSGTAQNKTDLNVTVSKKLLNDRLRVNVGSNFQLEGPSNPNQNTVNPAGDVSVDYQLTKDGRYMIRVYRLNQYENQIDGQVVETGMSFILTYDYNKFSEIFTGRKEAKLIRKKNKRITKQQREKRRQQEIKQASQYQNPANTP</sequence>
<evidence type="ECO:0000256" key="1">
    <source>
        <dbReference type="ARBA" id="ARBA00004167"/>
    </source>
</evidence>
<organism evidence="8 9">
    <name type="scientific">Parafilimonas terrae</name>
    <dbReference type="NCBI Taxonomy" id="1465490"/>
    <lineage>
        <taxon>Bacteria</taxon>
        <taxon>Pseudomonadati</taxon>
        <taxon>Bacteroidota</taxon>
        <taxon>Chitinophagia</taxon>
        <taxon>Chitinophagales</taxon>
        <taxon>Chitinophagaceae</taxon>
        <taxon>Parafilimonas</taxon>
    </lineage>
</organism>
<feature type="compositionally biased region" description="Basic residues" evidence="5">
    <location>
        <begin position="1661"/>
        <end position="1674"/>
    </location>
</feature>
<dbReference type="GO" id="GO:0005886">
    <property type="term" value="C:plasma membrane"/>
    <property type="evidence" value="ECO:0007669"/>
    <property type="project" value="InterPro"/>
</dbReference>
<dbReference type="InterPro" id="IPR007452">
    <property type="entry name" value="TamB_C"/>
</dbReference>
<protein>
    <recommendedName>
        <fullName evidence="7">Translocation and assembly module TamB C-terminal domain-containing protein</fullName>
    </recommendedName>
</protein>
<gene>
    <name evidence="8" type="ORF">SAMN05444277_11439</name>
</gene>
<evidence type="ECO:0000256" key="4">
    <source>
        <dbReference type="ARBA" id="ARBA00023136"/>
    </source>
</evidence>
<evidence type="ECO:0000313" key="8">
    <source>
        <dbReference type="EMBL" id="SFQ47790.1"/>
    </source>
</evidence>
<proteinExistence type="predicted"/>
<name>A0A1I5YUJ0_9BACT</name>
<feature type="compositionally biased region" description="Polar residues" evidence="5">
    <location>
        <begin position="1682"/>
        <end position="1692"/>
    </location>
</feature>
<evidence type="ECO:0000313" key="9">
    <source>
        <dbReference type="Proteomes" id="UP000199031"/>
    </source>
</evidence>
<feature type="domain" description="Translocation and assembly module TamB C-terminal" evidence="7">
    <location>
        <begin position="1190"/>
        <end position="1627"/>
    </location>
</feature>
<evidence type="ECO:0000259" key="7">
    <source>
        <dbReference type="Pfam" id="PF04357"/>
    </source>
</evidence>
<dbReference type="STRING" id="1465490.SAMN05444277_11439"/>
<accession>A0A1I5YUJ0</accession>
<evidence type="ECO:0000256" key="5">
    <source>
        <dbReference type="SAM" id="MobiDB-lite"/>
    </source>
</evidence>
<dbReference type="OrthoDB" id="9811276at2"/>
<comment type="subcellular location">
    <subcellularLocation>
        <location evidence="1">Membrane</location>
        <topology evidence="1">Single-pass membrane protein</topology>
    </subcellularLocation>
</comment>
<dbReference type="Pfam" id="PF04357">
    <property type="entry name" value="TamB"/>
    <property type="match status" value="1"/>
</dbReference>
<dbReference type="RefSeq" id="WP_143075917.1">
    <property type="nucleotide sequence ID" value="NZ_FOXQ01000014.1"/>
</dbReference>
<dbReference type="EMBL" id="FOXQ01000014">
    <property type="protein sequence ID" value="SFQ47790.1"/>
    <property type="molecule type" value="Genomic_DNA"/>
</dbReference>